<organism evidence="1 2">
    <name type="scientific">Dactylococcopsis salina (strain PCC 8305)</name>
    <name type="common">Myxobactron salinum</name>
    <dbReference type="NCBI Taxonomy" id="13035"/>
    <lineage>
        <taxon>Bacteria</taxon>
        <taxon>Bacillati</taxon>
        <taxon>Cyanobacteriota</taxon>
        <taxon>Cyanophyceae</taxon>
        <taxon>Nodosilineales</taxon>
        <taxon>Cymatolegaceae</taxon>
        <taxon>Dactylococcopsis</taxon>
    </lineage>
</organism>
<accession>K9YRI6</accession>
<dbReference type="InterPro" id="IPR054053">
    <property type="entry name" value="DUF6887"/>
</dbReference>
<dbReference type="Pfam" id="PF21826">
    <property type="entry name" value="DUF6887"/>
    <property type="match status" value="1"/>
</dbReference>
<reference evidence="1" key="1">
    <citation type="submission" date="2012-04" db="EMBL/GenBank/DDBJ databases">
        <title>Finished genome of Dactylococcopsis salina PCC 8305.</title>
        <authorList>
            <consortium name="US DOE Joint Genome Institute"/>
            <person name="Gugger M."/>
            <person name="Coursin T."/>
            <person name="Rippka R."/>
            <person name="Tandeau De Marsac N."/>
            <person name="Huntemann M."/>
            <person name="Wei C.-L."/>
            <person name="Han J."/>
            <person name="Detter J.C."/>
            <person name="Han C."/>
            <person name="Tapia R."/>
            <person name="Daligault H."/>
            <person name="Chen A."/>
            <person name="Krypides N."/>
            <person name="Mavromatis K."/>
            <person name="Markowitz V."/>
            <person name="Szeto E."/>
            <person name="Ivanova N."/>
            <person name="Ovchinnikova G."/>
            <person name="Pagani I."/>
            <person name="Pati A."/>
            <person name="Goodwin L."/>
            <person name="Peters L."/>
            <person name="Pitluck S."/>
            <person name="Woyke T."/>
            <person name="Kerfeld C."/>
        </authorList>
    </citation>
    <scope>NUCLEOTIDE SEQUENCE [LARGE SCALE GENOMIC DNA]</scope>
    <source>
        <strain evidence="1">PCC 8305</strain>
    </source>
</reference>
<gene>
    <name evidence="1" type="ORF">Dacsa_0774</name>
</gene>
<dbReference type="Proteomes" id="UP000010482">
    <property type="component" value="Chromosome"/>
</dbReference>
<keyword evidence="2" id="KW-1185">Reference proteome</keyword>
<proteinExistence type="predicted"/>
<evidence type="ECO:0000313" key="2">
    <source>
        <dbReference type="Proteomes" id="UP000010482"/>
    </source>
</evidence>
<dbReference type="AlphaFoldDB" id="K9YRI6"/>
<name>K9YRI6_DACS8</name>
<dbReference type="RefSeq" id="WP_015228541.1">
    <property type="nucleotide sequence ID" value="NC_019780.1"/>
</dbReference>
<dbReference type="EMBL" id="CP003944">
    <property type="protein sequence ID" value="AFZ49529.1"/>
    <property type="molecule type" value="Genomic_DNA"/>
</dbReference>
<protein>
    <submittedName>
        <fullName evidence="1">Uncharacterized protein</fullName>
    </submittedName>
</protein>
<dbReference type="HOGENOM" id="CLU_2896602_0_0_3"/>
<sequence>MANPKPNIKSMTNQQLRAYFRETQDEEAFREILSRGLDENDKAAARAFKAWRESEIENKNID</sequence>
<evidence type="ECO:0000313" key="1">
    <source>
        <dbReference type="EMBL" id="AFZ49529.1"/>
    </source>
</evidence>
<dbReference type="KEGG" id="dsl:Dacsa_0774"/>